<dbReference type="GO" id="GO:0016491">
    <property type="term" value="F:oxidoreductase activity"/>
    <property type="evidence" value="ECO:0007669"/>
    <property type="project" value="UniProtKB-KW"/>
</dbReference>
<reference evidence="3" key="1">
    <citation type="submission" date="2018-05" db="EMBL/GenBank/DDBJ databases">
        <authorList>
            <person name="Lanie J.A."/>
            <person name="Ng W.-L."/>
            <person name="Kazmierczak K.M."/>
            <person name="Andrzejewski T.M."/>
            <person name="Davidsen T.M."/>
            <person name="Wayne K.J."/>
            <person name="Tettelin H."/>
            <person name="Glass J.I."/>
            <person name="Rusch D."/>
            <person name="Podicherti R."/>
            <person name="Tsui H.-C.T."/>
            <person name="Winkler M.E."/>
        </authorList>
    </citation>
    <scope>NUCLEOTIDE SEQUENCE</scope>
</reference>
<dbReference type="EMBL" id="UINC01000623">
    <property type="protein sequence ID" value="SUZ58498.1"/>
    <property type="molecule type" value="Genomic_DNA"/>
</dbReference>
<name>A0A381NX81_9ZZZZ</name>
<comment type="similarity">
    <text evidence="1">Belongs to the short-chain dehydrogenases/reductases (SDR) family.</text>
</comment>
<dbReference type="SUPFAM" id="SSF51735">
    <property type="entry name" value="NAD(P)-binding Rossmann-fold domains"/>
    <property type="match status" value="1"/>
</dbReference>
<dbReference type="AlphaFoldDB" id="A0A381NX81"/>
<protein>
    <recommendedName>
        <fullName evidence="4">Short-chain dehydrogenase/reductase SDR</fullName>
    </recommendedName>
</protein>
<evidence type="ECO:0008006" key="4">
    <source>
        <dbReference type="Google" id="ProtNLM"/>
    </source>
</evidence>
<dbReference type="InterPro" id="IPR036291">
    <property type="entry name" value="NAD(P)-bd_dom_sf"/>
</dbReference>
<evidence type="ECO:0000256" key="2">
    <source>
        <dbReference type="ARBA" id="ARBA00023002"/>
    </source>
</evidence>
<sequence length="306" mass="33164">MGLFSSMQWSGPSGYGASTTAEQVTADLNLSEKTYLVTGCNAGLGMETVRVLALRGARVFALARTLEKAKEVSVRMPGNVVPMCCELSEPFSIRAAVQEVKALNIELDAVIANAGIMALPKPERKNGYELQFFTNHVGHFFLVTELLDQLAANGRVVMVSSAAHEMTYREGVQFDNLSGEKGYSPWKAYGQSKLCNLLFARHLATCLPLPGQTANAIHPGVIATSLMRNMNPFVTVAGRLVSPIFMKTIAQGASTQTYVATHPSLSGVSGKYFSNCNEKHSSRYGRDSILASALWEKTQEIVEGFD</sequence>
<dbReference type="Pfam" id="PF00106">
    <property type="entry name" value="adh_short"/>
    <property type="match status" value="1"/>
</dbReference>
<gene>
    <name evidence="3" type="ORF">METZ01_LOCUS11352</name>
</gene>
<evidence type="ECO:0000256" key="1">
    <source>
        <dbReference type="ARBA" id="ARBA00006484"/>
    </source>
</evidence>
<dbReference type="PANTHER" id="PTHR24320:SF227">
    <property type="entry name" value="RETINOL DEHYDROGENASE 11"/>
    <property type="match status" value="1"/>
</dbReference>
<proteinExistence type="inferred from homology"/>
<keyword evidence="2" id="KW-0560">Oxidoreductase</keyword>
<accession>A0A381NX81</accession>
<dbReference type="CDD" id="cd05327">
    <property type="entry name" value="retinol-DH_like_SDR_c_like"/>
    <property type="match status" value="1"/>
</dbReference>
<dbReference type="PANTHER" id="PTHR24320">
    <property type="entry name" value="RETINOL DEHYDROGENASE"/>
    <property type="match status" value="1"/>
</dbReference>
<dbReference type="PRINTS" id="PR00081">
    <property type="entry name" value="GDHRDH"/>
</dbReference>
<evidence type="ECO:0000313" key="3">
    <source>
        <dbReference type="EMBL" id="SUZ58498.1"/>
    </source>
</evidence>
<dbReference type="InterPro" id="IPR002347">
    <property type="entry name" value="SDR_fam"/>
</dbReference>
<dbReference type="Gene3D" id="3.40.50.720">
    <property type="entry name" value="NAD(P)-binding Rossmann-like Domain"/>
    <property type="match status" value="1"/>
</dbReference>
<organism evidence="3">
    <name type="scientific">marine metagenome</name>
    <dbReference type="NCBI Taxonomy" id="408172"/>
    <lineage>
        <taxon>unclassified sequences</taxon>
        <taxon>metagenomes</taxon>
        <taxon>ecological metagenomes</taxon>
    </lineage>
</organism>